<dbReference type="Gene3D" id="3.40.50.720">
    <property type="entry name" value="NAD(P)-binding Rossmann-like Domain"/>
    <property type="match status" value="2"/>
</dbReference>
<dbReference type="InterPro" id="IPR006140">
    <property type="entry name" value="D-isomer_DH_NAD-bd"/>
</dbReference>
<dbReference type="RefSeq" id="WP_257530687.1">
    <property type="nucleotide sequence ID" value="NZ_JANKAS010000005.1"/>
</dbReference>
<evidence type="ECO:0000313" key="4">
    <source>
        <dbReference type="EMBL" id="MCR1898896.1"/>
    </source>
</evidence>
<keyword evidence="5" id="KW-1185">Reference proteome</keyword>
<evidence type="ECO:0000259" key="3">
    <source>
        <dbReference type="Pfam" id="PF02826"/>
    </source>
</evidence>
<dbReference type="SUPFAM" id="SSF52283">
    <property type="entry name" value="Formate/glycerate dehydrogenase catalytic domain-like"/>
    <property type="match status" value="1"/>
</dbReference>
<dbReference type="FunFam" id="3.40.50.720:FF:000363">
    <property type="entry name" value="D-isomer specific 2-hydroxyacid dehydrogenase"/>
    <property type="match status" value="1"/>
</dbReference>
<dbReference type="GO" id="GO:0016616">
    <property type="term" value="F:oxidoreductase activity, acting on the CH-OH group of donors, NAD or NADP as acceptor"/>
    <property type="evidence" value="ECO:0007669"/>
    <property type="project" value="InterPro"/>
</dbReference>
<dbReference type="InterPro" id="IPR036291">
    <property type="entry name" value="NAD(P)-bd_dom_sf"/>
</dbReference>
<evidence type="ECO:0000256" key="2">
    <source>
        <dbReference type="ARBA" id="ARBA00023027"/>
    </source>
</evidence>
<dbReference type="SUPFAM" id="SSF51735">
    <property type="entry name" value="NAD(P)-binding Rossmann-fold domains"/>
    <property type="match status" value="1"/>
</dbReference>
<dbReference type="CDD" id="cd05300">
    <property type="entry name" value="2-Hacid_dh_1"/>
    <property type="match status" value="1"/>
</dbReference>
<dbReference type="PROSITE" id="PS00671">
    <property type="entry name" value="D_2_HYDROXYACID_DH_3"/>
    <property type="match status" value="1"/>
</dbReference>
<keyword evidence="1" id="KW-0560">Oxidoreductase</keyword>
<gene>
    <name evidence="4" type="ORF">NSA47_07855</name>
</gene>
<organism evidence="4 5">
    <name type="scientific">Irregularibacter muris</name>
    <dbReference type="NCBI Taxonomy" id="1796619"/>
    <lineage>
        <taxon>Bacteria</taxon>
        <taxon>Bacillati</taxon>
        <taxon>Bacillota</taxon>
        <taxon>Clostridia</taxon>
        <taxon>Eubacteriales</taxon>
        <taxon>Eubacteriaceae</taxon>
        <taxon>Irregularibacter</taxon>
    </lineage>
</organism>
<sequence>MTKVLFHVPIREEQLKELEKDFPNVEFIRRNSEESVEDLLPAIDIWVTYGMNVKKEHIDLAKNLKWIAVYSAGVDKLPWTEVQNRNIFVTNVRGIHRHCIAEQVFAYVLSHERKLIQQQEQQKNNVWDRQIKPGSLYGKRMGIIGTGAIGQEIARKAKAFDMRTIGVRKTPKDTEYMDEMYSLEKFHQVLSLSDYVIMVLPLTLETKHIMDKDAFKAMKRNGYFVNIARGEVVNTPDLMWAIEENIIAGAALDVFEEEPLPKDHPLWSLENIVITPHTAGLFPDYIKRSNDIFKYNLEIYIKNRDGIEKEKMMNVVDPKKGY</sequence>
<dbReference type="Pfam" id="PF02826">
    <property type="entry name" value="2-Hacid_dh_C"/>
    <property type="match status" value="1"/>
</dbReference>
<name>A0AAE3HE71_9FIRM</name>
<dbReference type="PANTHER" id="PTHR43333:SF1">
    <property type="entry name" value="D-ISOMER SPECIFIC 2-HYDROXYACID DEHYDROGENASE NAD-BINDING DOMAIN-CONTAINING PROTEIN"/>
    <property type="match status" value="1"/>
</dbReference>
<dbReference type="AlphaFoldDB" id="A0AAE3HE71"/>
<protein>
    <submittedName>
        <fullName evidence="4">D-2-hydroxyacid dehydrogenase</fullName>
    </submittedName>
</protein>
<dbReference type="GO" id="GO:0051287">
    <property type="term" value="F:NAD binding"/>
    <property type="evidence" value="ECO:0007669"/>
    <property type="project" value="InterPro"/>
</dbReference>
<reference evidence="4" key="1">
    <citation type="submission" date="2022-07" db="EMBL/GenBank/DDBJ databases">
        <title>Enhanced cultured diversity of the mouse gut microbiota enables custom-made synthetic communities.</title>
        <authorList>
            <person name="Afrizal A."/>
        </authorList>
    </citation>
    <scope>NUCLEOTIDE SEQUENCE</scope>
    <source>
        <strain evidence="4">DSM 28593</strain>
    </source>
</reference>
<keyword evidence="2" id="KW-0520">NAD</keyword>
<dbReference type="EMBL" id="JANKAS010000005">
    <property type="protein sequence ID" value="MCR1898896.1"/>
    <property type="molecule type" value="Genomic_DNA"/>
</dbReference>
<evidence type="ECO:0000313" key="5">
    <source>
        <dbReference type="Proteomes" id="UP001205748"/>
    </source>
</evidence>
<dbReference type="InterPro" id="IPR029753">
    <property type="entry name" value="D-isomer_DH_CS"/>
</dbReference>
<dbReference type="Proteomes" id="UP001205748">
    <property type="component" value="Unassembled WGS sequence"/>
</dbReference>
<comment type="caution">
    <text evidence="4">The sequence shown here is derived from an EMBL/GenBank/DDBJ whole genome shotgun (WGS) entry which is preliminary data.</text>
</comment>
<dbReference type="PANTHER" id="PTHR43333">
    <property type="entry name" value="2-HACID_DH_C DOMAIN-CONTAINING PROTEIN"/>
    <property type="match status" value="1"/>
</dbReference>
<accession>A0AAE3HE71</accession>
<evidence type="ECO:0000256" key="1">
    <source>
        <dbReference type="ARBA" id="ARBA00023002"/>
    </source>
</evidence>
<feature type="domain" description="D-isomer specific 2-hydroxyacid dehydrogenase NAD-binding" evidence="3">
    <location>
        <begin position="105"/>
        <end position="279"/>
    </location>
</feature>
<proteinExistence type="predicted"/>